<comment type="caution">
    <text evidence="1">The sequence shown here is derived from an EMBL/GenBank/DDBJ whole genome shotgun (WGS) entry which is preliminary data.</text>
</comment>
<reference evidence="1" key="2">
    <citation type="submission" date="2021-04" db="EMBL/GenBank/DDBJ databases">
        <authorList>
            <person name="Gilroy R."/>
        </authorList>
    </citation>
    <scope>NUCLEOTIDE SEQUENCE</scope>
    <source>
        <strain evidence="1">ChiW4-1371</strain>
    </source>
</reference>
<dbReference type="EMBL" id="DXAQ01000048">
    <property type="protein sequence ID" value="HIZ88933.1"/>
    <property type="molecule type" value="Genomic_DNA"/>
</dbReference>
<evidence type="ECO:0000313" key="2">
    <source>
        <dbReference type="Proteomes" id="UP000824176"/>
    </source>
</evidence>
<accession>A0A9D2GS22</accession>
<protein>
    <submittedName>
        <fullName evidence="1">Uncharacterized protein</fullName>
    </submittedName>
</protein>
<proteinExistence type="predicted"/>
<dbReference type="AlphaFoldDB" id="A0A9D2GS22"/>
<reference evidence="1" key="1">
    <citation type="journal article" date="2021" name="PeerJ">
        <title>Extensive microbial diversity within the chicken gut microbiome revealed by metagenomics and culture.</title>
        <authorList>
            <person name="Gilroy R."/>
            <person name="Ravi A."/>
            <person name="Getino M."/>
            <person name="Pursley I."/>
            <person name="Horton D.L."/>
            <person name="Alikhan N.F."/>
            <person name="Baker D."/>
            <person name="Gharbi K."/>
            <person name="Hall N."/>
            <person name="Watson M."/>
            <person name="Adriaenssens E.M."/>
            <person name="Foster-Nyarko E."/>
            <person name="Jarju S."/>
            <person name="Secka A."/>
            <person name="Antonio M."/>
            <person name="Oren A."/>
            <person name="Chaudhuri R.R."/>
            <person name="La Ragione R."/>
            <person name="Hildebrand F."/>
            <person name="Pallen M.J."/>
        </authorList>
    </citation>
    <scope>NUCLEOTIDE SEQUENCE</scope>
    <source>
        <strain evidence="1">ChiW4-1371</strain>
    </source>
</reference>
<name>A0A9D2GS22_9BACT</name>
<dbReference type="Proteomes" id="UP000824176">
    <property type="component" value="Unassembled WGS sequence"/>
</dbReference>
<evidence type="ECO:0000313" key="1">
    <source>
        <dbReference type="EMBL" id="HIZ88933.1"/>
    </source>
</evidence>
<feature type="non-terminal residue" evidence="1">
    <location>
        <position position="176"/>
    </location>
</feature>
<sequence length="176" mass="21354">MKKTIIYLIIFNVLIVYSVYAKPFNAYEIEKSIGMTMEECDIYYELRAYDYTKISEKQRLDDALNYLVNSVNDYNIYISLDSPSETPKCSRFNYKFYDYLFESLMSIKDSKIKNSSKYNAALFYYYFNQKNNFYELDKLIFYAKKLSNINIDKFTKFFPVKDESYNEYKYKYIHNL</sequence>
<organism evidence="1 2">
    <name type="scientific">Candidatus Mucispirillum faecigallinarum</name>
    <dbReference type="NCBI Taxonomy" id="2838699"/>
    <lineage>
        <taxon>Bacteria</taxon>
        <taxon>Pseudomonadati</taxon>
        <taxon>Deferribacterota</taxon>
        <taxon>Deferribacteres</taxon>
        <taxon>Deferribacterales</taxon>
        <taxon>Mucispirillaceae</taxon>
        <taxon>Mucispirillum</taxon>
    </lineage>
</organism>
<gene>
    <name evidence="1" type="ORF">H9804_03225</name>
</gene>